<name>A0A7R9CY34_TIMCR</name>
<reference evidence="2" key="1">
    <citation type="submission" date="2020-11" db="EMBL/GenBank/DDBJ databases">
        <authorList>
            <person name="Tran Van P."/>
        </authorList>
    </citation>
    <scope>NUCLEOTIDE SEQUENCE</scope>
</reference>
<protein>
    <submittedName>
        <fullName evidence="2">Uncharacterized protein</fullName>
    </submittedName>
</protein>
<accession>A0A7R9CY34</accession>
<evidence type="ECO:0000313" key="2">
    <source>
        <dbReference type="EMBL" id="CAD7403108.1"/>
    </source>
</evidence>
<feature type="region of interest" description="Disordered" evidence="1">
    <location>
        <begin position="1"/>
        <end position="23"/>
    </location>
</feature>
<gene>
    <name evidence="2" type="ORF">TCEB3V08_LOCUS6819</name>
</gene>
<dbReference type="EMBL" id="OC318746">
    <property type="protein sequence ID" value="CAD7403108.1"/>
    <property type="molecule type" value="Genomic_DNA"/>
</dbReference>
<evidence type="ECO:0000256" key="1">
    <source>
        <dbReference type="SAM" id="MobiDB-lite"/>
    </source>
</evidence>
<organism evidence="2">
    <name type="scientific">Timema cristinae</name>
    <name type="common">Walking stick</name>
    <dbReference type="NCBI Taxonomy" id="61476"/>
    <lineage>
        <taxon>Eukaryota</taxon>
        <taxon>Metazoa</taxon>
        <taxon>Ecdysozoa</taxon>
        <taxon>Arthropoda</taxon>
        <taxon>Hexapoda</taxon>
        <taxon>Insecta</taxon>
        <taxon>Pterygota</taxon>
        <taxon>Neoptera</taxon>
        <taxon>Polyneoptera</taxon>
        <taxon>Phasmatodea</taxon>
        <taxon>Timematodea</taxon>
        <taxon>Timematoidea</taxon>
        <taxon>Timematidae</taxon>
        <taxon>Timema</taxon>
    </lineage>
</organism>
<feature type="region of interest" description="Disordered" evidence="1">
    <location>
        <begin position="103"/>
        <end position="125"/>
    </location>
</feature>
<proteinExistence type="predicted"/>
<sequence>MLKVARRVPCPNRSRSQPLPHKSVRSESIIYSVLPSVQVKSVCTNNANDLRDEEISAFACRESGNQFRRKKPLSAPNRDSNFNLPVIHSIFCDSSALNHVATESVDSDSTSLSSKQRDSIVQSEI</sequence>
<dbReference type="AlphaFoldDB" id="A0A7R9CY34"/>